<evidence type="ECO:0000256" key="1">
    <source>
        <dbReference type="SAM" id="MobiDB-lite"/>
    </source>
</evidence>
<comment type="caution">
    <text evidence="2">The sequence shown here is derived from an EMBL/GenBank/DDBJ whole genome shotgun (WGS) entry which is preliminary data.</text>
</comment>
<dbReference type="AlphaFoldDB" id="A0A2T9ZGI1"/>
<sequence length="72" mass="8364">MAKEARERAKHEERGGKSSETPEGLEEQPPLHYSFFFLPFGISKKEKELYLFPYLRAKKGYTWAVVEVLETG</sequence>
<name>A0A2T9ZGI1_9FUNG</name>
<reference evidence="2 3" key="1">
    <citation type="journal article" date="2018" name="MBio">
        <title>Comparative Genomics Reveals the Core Gene Toolbox for the Fungus-Insect Symbiosis.</title>
        <authorList>
            <person name="Wang Y."/>
            <person name="Stata M."/>
            <person name="Wang W."/>
            <person name="Stajich J.E."/>
            <person name="White M.M."/>
            <person name="Moncalvo J.M."/>
        </authorList>
    </citation>
    <scope>NUCLEOTIDE SEQUENCE [LARGE SCALE GENOMIC DNA]</scope>
    <source>
        <strain evidence="2 3">SC-DP-2</strain>
    </source>
</reference>
<dbReference type="Proteomes" id="UP000245609">
    <property type="component" value="Unassembled WGS sequence"/>
</dbReference>
<feature type="region of interest" description="Disordered" evidence="1">
    <location>
        <begin position="1"/>
        <end position="27"/>
    </location>
</feature>
<dbReference type="EMBL" id="MBFS01000201">
    <property type="protein sequence ID" value="PVV03694.1"/>
    <property type="molecule type" value="Genomic_DNA"/>
</dbReference>
<gene>
    <name evidence="2" type="ORF">BB560_001814</name>
</gene>
<feature type="compositionally biased region" description="Basic and acidic residues" evidence="1">
    <location>
        <begin position="1"/>
        <end position="17"/>
    </location>
</feature>
<evidence type="ECO:0000313" key="3">
    <source>
        <dbReference type="Proteomes" id="UP000245609"/>
    </source>
</evidence>
<keyword evidence="3" id="KW-1185">Reference proteome</keyword>
<proteinExistence type="predicted"/>
<evidence type="ECO:0000313" key="2">
    <source>
        <dbReference type="EMBL" id="PVV03694.1"/>
    </source>
</evidence>
<accession>A0A2T9ZGI1</accession>
<protein>
    <submittedName>
        <fullName evidence="2">Uncharacterized protein</fullName>
    </submittedName>
</protein>
<organism evidence="2 3">
    <name type="scientific">Smittium megazygosporum</name>
    <dbReference type="NCBI Taxonomy" id="133381"/>
    <lineage>
        <taxon>Eukaryota</taxon>
        <taxon>Fungi</taxon>
        <taxon>Fungi incertae sedis</taxon>
        <taxon>Zoopagomycota</taxon>
        <taxon>Kickxellomycotina</taxon>
        <taxon>Harpellomycetes</taxon>
        <taxon>Harpellales</taxon>
        <taxon>Legeriomycetaceae</taxon>
        <taxon>Smittium</taxon>
    </lineage>
</organism>